<gene>
    <name evidence="3" type="ORF">H4K34_01170</name>
</gene>
<feature type="transmembrane region" description="Helical" evidence="1">
    <location>
        <begin position="6"/>
        <end position="26"/>
    </location>
</feature>
<reference evidence="3 4" key="1">
    <citation type="submission" date="2020-08" db="EMBL/GenBank/DDBJ databases">
        <title>Croceimicrobium hydrocarbonivorans gen. nov., sp. nov., a novel marine bacterium isolated from a bacterial consortium that degrades polyethylene terephthalate.</title>
        <authorList>
            <person name="Liu R."/>
        </authorList>
    </citation>
    <scope>NUCLEOTIDE SEQUENCE [LARGE SCALE GENOMIC DNA]</scope>
    <source>
        <strain evidence="3 4">A20-9</strain>
    </source>
</reference>
<dbReference type="EMBL" id="CP060139">
    <property type="protein sequence ID" value="QNR24482.1"/>
    <property type="molecule type" value="Genomic_DNA"/>
</dbReference>
<dbReference type="RefSeq" id="WP_210759009.1">
    <property type="nucleotide sequence ID" value="NZ_CP060139.1"/>
</dbReference>
<feature type="transmembrane region" description="Helical" evidence="1">
    <location>
        <begin position="55"/>
        <end position="78"/>
    </location>
</feature>
<dbReference type="KEGG" id="chyd:H4K34_01170"/>
<keyword evidence="4" id="KW-1185">Reference proteome</keyword>
<accession>A0A7H0VFI4</accession>
<dbReference type="AlphaFoldDB" id="A0A7H0VFI4"/>
<dbReference type="Pfam" id="PF07584">
    <property type="entry name" value="BatA"/>
    <property type="match status" value="1"/>
</dbReference>
<keyword evidence="1" id="KW-0472">Membrane</keyword>
<dbReference type="SUPFAM" id="SSF52317">
    <property type="entry name" value="Class I glutamine amidotransferase-like"/>
    <property type="match status" value="1"/>
</dbReference>
<dbReference type="Proteomes" id="UP000516305">
    <property type="component" value="Chromosome"/>
</dbReference>
<dbReference type="PANTHER" id="PTHR37464">
    <property type="entry name" value="BLL2463 PROTEIN"/>
    <property type="match status" value="1"/>
</dbReference>
<organism evidence="3 4">
    <name type="scientific">Croceimicrobium hydrocarbonivorans</name>
    <dbReference type="NCBI Taxonomy" id="2761580"/>
    <lineage>
        <taxon>Bacteria</taxon>
        <taxon>Pseudomonadati</taxon>
        <taxon>Bacteroidota</taxon>
        <taxon>Flavobacteriia</taxon>
        <taxon>Flavobacteriales</taxon>
        <taxon>Owenweeksiaceae</taxon>
        <taxon>Croceimicrobium</taxon>
    </lineage>
</organism>
<feature type="domain" description="Aerotolerance regulator N-terminal" evidence="2">
    <location>
        <begin position="1"/>
        <end position="74"/>
    </location>
</feature>
<name>A0A7H0VFI4_9FLAO</name>
<dbReference type="NCBIfam" id="TIGR02226">
    <property type="entry name" value="two_anch"/>
    <property type="match status" value="1"/>
</dbReference>
<dbReference type="InterPro" id="IPR024163">
    <property type="entry name" value="Aerotolerance_reg_N"/>
</dbReference>
<evidence type="ECO:0000256" key="1">
    <source>
        <dbReference type="SAM" id="Phobius"/>
    </source>
</evidence>
<sequence>MNFGFPQFFWALFALSIPLLIHLFNLRRPKTVFFSNTRFLKQLEEERKSVKRLRYWLILLMRGLALAALVSAFTLPYFNSTENTGEQKKQYLHLYVDNSLSMKRDGSQGPLLNQARLFASQFLGSLGEDIEVQVLSNDFDSKYQRYYPASEAKDLAEQLDYSSEFRSLEEVLNRIRNLSSQNPEANHQILFLSDFQAGILNSEALESTDNEEIKLLALSSDVGTNNAAIDSLAFKAPVFVPGLVQDMEVFLHNYSQEELSGVSLEFWLNDTLQNARVVDLIAQESTAFPISFIPQKAGAYRGRISISKGEPNFDNQFYFSFQTLAKQKVYYLSEQEETALPLNIFRDPYFEFKKSSSQDLDYDYLAESRLIIMAGNQAISESLKQRLEEHLQKGKNIWFFPGSDAQMYQQQLQSIGIKLEGKWIVDSLMAQELNQVDPYLENTFVENRKAPLLPYSKSHLQSLDRSSINLLSFGKNRPLIARKPLANGQVFYALSSIDPDQSNLASHPILIPLLANASFYAGGKAKSYVQAGNAKDYQIVEAPQMEEALKITVQGGELIPYQRYLNDHYELRLGAQKLEAGNYPVQRKEQNIAYFSVNLDPRESLLQGSELKLNELFKPEAQIIDPSSNQEQAQLKASILMENTALWPWFVMLTLLFLFLEMLFLKSGRR</sequence>
<evidence type="ECO:0000259" key="2">
    <source>
        <dbReference type="Pfam" id="PF07584"/>
    </source>
</evidence>
<evidence type="ECO:0000313" key="3">
    <source>
        <dbReference type="EMBL" id="QNR24482.1"/>
    </source>
</evidence>
<dbReference type="InterPro" id="IPR011933">
    <property type="entry name" value="Double_TM_dom"/>
</dbReference>
<proteinExistence type="predicted"/>
<evidence type="ECO:0000313" key="4">
    <source>
        <dbReference type="Proteomes" id="UP000516305"/>
    </source>
</evidence>
<dbReference type="InterPro" id="IPR029062">
    <property type="entry name" value="Class_I_gatase-like"/>
</dbReference>
<feature type="transmembrane region" description="Helical" evidence="1">
    <location>
        <begin position="646"/>
        <end position="665"/>
    </location>
</feature>
<dbReference type="PANTHER" id="PTHR37464:SF1">
    <property type="entry name" value="BLL2463 PROTEIN"/>
    <property type="match status" value="1"/>
</dbReference>
<keyword evidence="1" id="KW-0812">Transmembrane</keyword>
<keyword evidence="1" id="KW-1133">Transmembrane helix</keyword>
<protein>
    <submittedName>
        <fullName evidence="3">BatA domain-containing protein</fullName>
    </submittedName>
</protein>